<evidence type="ECO:0000313" key="2">
    <source>
        <dbReference type="EMBL" id="MDQ0216551.1"/>
    </source>
</evidence>
<gene>
    <name evidence="2" type="ORF">J2S13_003013</name>
</gene>
<dbReference type="InterPro" id="IPR046720">
    <property type="entry name" value="DUF6612"/>
</dbReference>
<dbReference type="Pfam" id="PF20316">
    <property type="entry name" value="DUF6612"/>
    <property type="match status" value="1"/>
</dbReference>
<accession>A0AAJ1T4N3</accession>
<feature type="chain" id="PRO_5042498784" description="Lipoprotein" evidence="1">
    <location>
        <begin position="22"/>
        <end position="276"/>
    </location>
</feature>
<evidence type="ECO:0008006" key="4">
    <source>
        <dbReference type="Google" id="ProtNLM"/>
    </source>
</evidence>
<proteinExistence type="predicted"/>
<dbReference type="AlphaFoldDB" id="A0AAJ1T4N3"/>
<name>A0AAJ1T4N3_9BACI</name>
<sequence>MRKFLHIMPVISLLFLMTACSQITSKTPKAEEKNMTASFIFNRSIEKLKNINSFHSEMKLTQKADTNPTVSKETISTSSMDVNIEPFAVFQDMKRTETVGEQSSTFSSKVYWTKAGLFYFDQNQSKWFKVQKEIADQFISIPENQKNLSLQLEQLKAHVDDMKVTENDTHYTLSLTSEKQSLDPFLKDFLTSTFPTGPKKIDNEMLKLFSFEDVVLDIQFDKQSFLPTKIFISLNIIHKGAKAKIYQEIESTYSEFNKVLSIEVPDNILNHAIKLQ</sequence>
<dbReference type="Gene3D" id="2.50.20.20">
    <property type="match status" value="1"/>
</dbReference>
<keyword evidence="3" id="KW-1185">Reference proteome</keyword>
<dbReference type="EMBL" id="JAUSUC010000057">
    <property type="protein sequence ID" value="MDQ0216551.1"/>
    <property type="molecule type" value="Genomic_DNA"/>
</dbReference>
<dbReference type="RefSeq" id="WP_307258617.1">
    <property type="nucleotide sequence ID" value="NZ_JAUSUC010000057.1"/>
</dbReference>
<protein>
    <recommendedName>
        <fullName evidence="4">Lipoprotein</fullName>
    </recommendedName>
</protein>
<dbReference type="Proteomes" id="UP001237207">
    <property type="component" value="Unassembled WGS sequence"/>
</dbReference>
<comment type="caution">
    <text evidence="2">The sequence shown here is derived from an EMBL/GenBank/DDBJ whole genome shotgun (WGS) entry which is preliminary data.</text>
</comment>
<evidence type="ECO:0000256" key="1">
    <source>
        <dbReference type="SAM" id="SignalP"/>
    </source>
</evidence>
<keyword evidence="1" id="KW-0732">Signal</keyword>
<reference evidence="2" key="1">
    <citation type="submission" date="2023-07" db="EMBL/GenBank/DDBJ databases">
        <title>Genomic Encyclopedia of Type Strains, Phase IV (KMG-IV): sequencing the most valuable type-strain genomes for metagenomic binning, comparative biology and taxonomic classification.</title>
        <authorList>
            <person name="Goeker M."/>
        </authorList>
    </citation>
    <scope>NUCLEOTIDE SEQUENCE</scope>
    <source>
        <strain evidence="2">DSM 23947</strain>
    </source>
</reference>
<dbReference type="PROSITE" id="PS51257">
    <property type="entry name" value="PROKAR_LIPOPROTEIN"/>
    <property type="match status" value="1"/>
</dbReference>
<feature type="signal peptide" evidence="1">
    <location>
        <begin position="1"/>
        <end position="21"/>
    </location>
</feature>
<evidence type="ECO:0000313" key="3">
    <source>
        <dbReference type="Proteomes" id="UP001237207"/>
    </source>
</evidence>
<organism evidence="2 3">
    <name type="scientific">Oikeobacillus pervagus</name>
    <dbReference type="NCBI Taxonomy" id="1325931"/>
    <lineage>
        <taxon>Bacteria</taxon>
        <taxon>Bacillati</taxon>
        <taxon>Bacillota</taxon>
        <taxon>Bacilli</taxon>
        <taxon>Bacillales</taxon>
        <taxon>Bacillaceae</taxon>
        <taxon>Oikeobacillus</taxon>
    </lineage>
</organism>